<dbReference type="OrthoDB" id="1926212at2759"/>
<evidence type="ECO:0000256" key="1">
    <source>
        <dbReference type="ARBA" id="ARBA00022737"/>
    </source>
</evidence>
<evidence type="ECO:0000256" key="4">
    <source>
        <dbReference type="SAM" id="MobiDB-lite"/>
    </source>
</evidence>
<dbReference type="SUPFAM" id="SSF48452">
    <property type="entry name" value="TPR-like"/>
    <property type="match status" value="1"/>
</dbReference>
<keyword evidence="2 3" id="KW-0802">TPR repeat</keyword>
<dbReference type="InterPro" id="IPR019734">
    <property type="entry name" value="TPR_rpt"/>
</dbReference>
<dbReference type="Proteomes" id="UP000305948">
    <property type="component" value="Unassembled WGS sequence"/>
</dbReference>
<dbReference type="InterPro" id="IPR011990">
    <property type="entry name" value="TPR-like_helical_dom_sf"/>
</dbReference>
<dbReference type="Gene3D" id="1.25.40.10">
    <property type="entry name" value="Tetratricopeptide repeat domain"/>
    <property type="match status" value="1"/>
</dbReference>
<sequence>MSVLEKTIGQVQRNVTASHLAMTSLRTLPRIPRIICPKSASTTRSVLLSSPAAVQSQRFRGAPASGTRFQQRRYATSTTAHSTATDPAEVEALKCLEQGTQKLEEGDVQGAKDLYKRSIEIKKNASSLFNYGVTCYHLKEFDEAIESWKESIALQPSSPDAHTTSAYIISPAARPDLALHHLHIAASLAPEDAEIAFNLAAVLEACQCSIYLRLSFDPLTSIMRTRFIGGRLEEALAQYKRSKHFGVERAAMHMRNVSAKILGRKMNEASEKQGSETPGSSDVRSNEKP</sequence>
<dbReference type="PROSITE" id="PS50005">
    <property type="entry name" value="TPR"/>
    <property type="match status" value="1"/>
</dbReference>
<reference evidence="5 6" key="1">
    <citation type="journal article" date="2019" name="Nat. Ecol. Evol.">
        <title>Megaphylogeny resolves global patterns of mushroom evolution.</title>
        <authorList>
            <person name="Varga T."/>
            <person name="Krizsan K."/>
            <person name="Foldi C."/>
            <person name="Dima B."/>
            <person name="Sanchez-Garcia M."/>
            <person name="Sanchez-Ramirez S."/>
            <person name="Szollosi G.J."/>
            <person name="Szarkandi J.G."/>
            <person name="Papp V."/>
            <person name="Albert L."/>
            <person name="Andreopoulos W."/>
            <person name="Angelini C."/>
            <person name="Antonin V."/>
            <person name="Barry K.W."/>
            <person name="Bougher N.L."/>
            <person name="Buchanan P."/>
            <person name="Buyck B."/>
            <person name="Bense V."/>
            <person name="Catcheside P."/>
            <person name="Chovatia M."/>
            <person name="Cooper J."/>
            <person name="Damon W."/>
            <person name="Desjardin D."/>
            <person name="Finy P."/>
            <person name="Geml J."/>
            <person name="Haridas S."/>
            <person name="Hughes K."/>
            <person name="Justo A."/>
            <person name="Karasinski D."/>
            <person name="Kautmanova I."/>
            <person name="Kiss B."/>
            <person name="Kocsube S."/>
            <person name="Kotiranta H."/>
            <person name="LaButti K.M."/>
            <person name="Lechner B.E."/>
            <person name="Liimatainen K."/>
            <person name="Lipzen A."/>
            <person name="Lukacs Z."/>
            <person name="Mihaltcheva S."/>
            <person name="Morgado L.N."/>
            <person name="Niskanen T."/>
            <person name="Noordeloos M.E."/>
            <person name="Ohm R.A."/>
            <person name="Ortiz-Santana B."/>
            <person name="Ovrebo C."/>
            <person name="Racz N."/>
            <person name="Riley R."/>
            <person name="Savchenko A."/>
            <person name="Shiryaev A."/>
            <person name="Soop K."/>
            <person name="Spirin V."/>
            <person name="Szebenyi C."/>
            <person name="Tomsovsky M."/>
            <person name="Tulloss R.E."/>
            <person name="Uehling J."/>
            <person name="Grigoriev I.V."/>
            <person name="Vagvolgyi C."/>
            <person name="Papp T."/>
            <person name="Martin F.M."/>
            <person name="Miettinen O."/>
            <person name="Hibbett D.S."/>
            <person name="Nagy L.G."/>
        </authorList>
    </citation>
    <scope>NUCLEOTIDE SEQUENCE [LARGE SCALE GENOMIC DNA]</scope>
    <source>
        <strain evidence="5 6">OMC1185</strain>
    </source>
</reference>
<dbReference type="Pfam" id="PF07719">
    <property type="entry name" value="TPR_2"/>
    <property type="match status" value="1"/>
</dbReference>
<dbReference type="SMART" id="SM00028">
    <property type="entry name" value="TPR"/>
    <property type="match status" value="1"/>
</dbReference>
<organism evidence="5 6">
    <name type="scientific">Heliocybe sulcata</name>
    <dbReference type="NCBI Taxonomy" id="5364"/>
    <lineage>
        <taxon>Eukaryota</taxon>
        <taxon>Fungi</taxon>
        <taxon>Dikarya</taxon>
        <taxon>Basidiomycota</taxon>
        <taxon>Agaricomycotina</taxon>
        <taxon>Agaricomycetes</taxon>
        <taxon>Gloeophyllales</taxon>
        <taxon>Gloeophyllaceae</taxon>
        <taxon>Heliocybe</taxon>
    </lineage>
</organism>
<name>A0A5C3N1P7_9AGAM</name>
<keyword evidence="1" id="KW-0677">Repeat</keyword>
<dbReference type="InterPro" id="IPR013105">
    <property type="entry name" value="TPR_2"/>
</dbReference>
<feature type="repeat" description="TPR" evidence="3">
    <location>
        <begin position="125"/>
        <end position="158"/>
    </location>
</feature>
<evidence type="ECO:0000256" key="2">
    <source>
        <dbReference type="ARBA" id="ARBA00022803"/>
    </source>
</evidence>
<keyword evidence="6" id="KW-1185">Reference proteome</keyword>
<feature type="region of interest" description="Disordered" evidence="4">
    <location>
        <begin position="266"/>
        <end position="289"/>
    </location>
</feature>
<evidence type="ECO:0000313" key="5">
    <source>
        <dbReference type="EMBL" id="TFK51669.1"/>
    </source>
</evidence>
<dbReference type="EMBL" id="ML213510">
    <property type="protein sequence ID" value="TFK51669.1"/>
    <property type="molecule type" value="Genomic_DNA"/>
</dbReference>
<proteinExistence type="predicted"/>
<protein>
    <submittedName>
        <fullName evidence="5">TPR-like protein</fullName>
    </submittedName>
</protein>
<gene>
    <name evidence="5" type="ORF">OE88DRAFT_1448294</name>
</gene>
<evidence type="ECO:0000313" key="6">
    <source>
        <dbReference type="Proteomes" id="UP000305948"/>
    </source>
</evidence>
<dbReference type="AlphaFoldDB" id="A0A5C3N1P7"/>
<accession>A0A5C3N1P7</accession>
<evidence type="ECO:0000256" key="3">
    <source>
        <dbReference type="PROSITE-ProRule" id="PRU00339"/>
    </source>
</evidence>